<reference evidence="1" key="1">
    <citation type="journal article" date="2020" name="Stud. Mycol.">
        <title>101 Dothideomycetes genomes: a test case for predicting lifestyles and emergence of pathogens.</title>
        <authorList>
            <person name="Haridas S."/>
            <person name="Albert R."/>
            <person name="Binder M."/>
            <person name="Bloem J."/>
            <person name="Labutti K."/>
            <person name="Salamov A."/>
            <person name="Andreopoulos B."/>
            <person name="Baker S."/>
            <person name="Barry K."/>
            <person name="Bills G."/>
            <person name="Bluhm B."/>
            <person name="Cannon C."/>
            <person name="Castanera R."/>
            <person name="Culley D."/>
            <person name="Daum C."/>
            <person name="Ezra D."/>
            <person name="Gonzalez J."/>
            <person name="Henrissat B."/>
            <person name="Kuo A."/>
            <person name="Liang C."/>
            <person name="Lipzen A."/>
            <person name="Lutzoni F."/>
            <person name="Magnuson J."/>
            <person name="Mondo S."/>
            <person name="Nolan M."/>
            <person name="Ohm R."/>
            <person name="Pangilinan J."/>
            <person name="Park H.-J."/>
            <person name="Ramirez L."/>
            <person name="Alfaro M."/>
            <person name="Sun H."/>
            <person name="Tritt A."/>
            <person name="Yoshinaga Y."/>
            <person name="Zwiers L.-H."/>
            <person name="Turgeon B."/>
            <person name="Goodwin S."/>
            <person name="Spatafora J."/>
            <person name="Crous P."/>
            <person name="Grigoriev I."/>
        </authorList>
    </citation>
    <scope>NUCLEOTIDE SEQUENCE</scope>
    <source>
        <strain evidence="1">CBS 525.71</strain>
    </source>
</reference>
<evidence type="ECO:0000313" key="1">
    <source>
        <dbReference type="EMBL" id="KAF2631535.1"/>
    </source>
</evidence>
<proteinExistence type="predicted"/>
<accession>A0ACB6SB82</accession>
<keyword evidence="2" id="KW-1185">Reference proteome</keyword>
<dbReference type="Proteomes" id="UP000799754">
    <property type="component" value="Unassembled WGS sequence"/>
</dbReference>
<evidence type="ECO:0000313" key="2">
    <source>
        <dbReference type="Proteomes" id="UP000799754"/>
    </source>
</evidence>
<name>A0ACB6SB82_9PLEO</name>
<comment type="caution">
    <text evidence="1">The sequence shown here is derived from an EMBL/GenBank/DDBJ whole genome shotgun (WGS) entry which is preliminary data.</text>
</comment>
<dbReference type="EMBL" id="MU006704">
    <property type="protein sequence ID" value="KAF2631535.1"/>
    <property type="molecule type" value="Genomic_DNA"/>
</dbReference>
<protein>
    <submittedName>
        <fullName evidence="1">Alpha/beta-hydrolase</fullName>
    </submittedName>
</protein>
<organism evidence="1 2">
    <name type="scientific">Macroventuria anomochaeta</name>
    <dbReference type="NCBI Taxonomy" id="301207"/>
    <lineage>
        <taxon>Eukaryota</taxon>
        <taxon>Fungi</taxon>
        <taxon>Dikarya</taxon>
        <taxon>Ascomycota</taxon>
        <taxon>Pezizomycotina</taxon>
        <taxon>Dothideomycetes</taxon>
        <taxon>Pleosporomycetidae</taxon>
        <taxon>Pleosporales</taxon>
        <taxon>Pleosporineae</taxon>
        <taxon>Didymellaceae</taxon>
        <taxon>Macroventuria</taxon>
    </lineage>
</organism>
<sequence>MSEVKPFNPNISQEEIDRLFRKLKDTRLPEIPVWINKLKNFWQDKYSWPDAQKQVSEWHHFTTEIKNLKVHFIQHEKNRMRQKEAIPLLLVHGWPGAFLSPSRGWTLQDTARIFDVLMKRLGYTSYTAQAGDWGHWVVRKLGSGRYNACKAVHTNMCPGAPHKGSKMNEKEEAAMDRAKWWMGEHLTATLDKEEYVKDVLLCYYHNVRHEVYTEFNAKEENLIRVPLGASTFSFLLAVVEQPVAQAARGGAAEAPSSYVSPAFSAV</sequence>
<gene>
    <name evidence="1" type="ORF">BU25DRAFT_437286</name>
</gene>